<gene>
    <name evidence="1" type="ORF">COLSTE_00475</name>
</gene>
<dbReference type="eggNOG" id="ENOG5031USR">
    <property type="taxonomic scope" value="Bacteria"/>
</dbReference>
<accession>B6G8T4</accession>
<name>B6G8T4_9ACTN</name>
<organism evidence="1 2">
    <name type="scientific">Collinsella stercoris DSM 13279</name>
    <dbReference type="NCBI Taxonomy" id="445975"/>
    <lineage>
        <taxon>Bacteria</taxon>
        <taxon>Bacillati</taxon>
        <taxon>Actinomycetota</taxon>
        <taxon>Coriobacteriia</taxon>
        <taxon>Coriobacteriales</taxon>
        <taxon>Coriobacteriaceae</taxon>
        <taxon>Collinsella</taxon>
    </lineage>
</organism>
<proteinExistence type="predicted"/>
<sequence length="99" mass="11183">MLGRHRGNKPRLFLFQGFAIFFWTGEDGELVHVHVAKGRPTVGATKIWLTRNGGCVLASNGSKLCKKDLANVMDFVLANHAEICDRWKAYFHGDISFYK</sequence>
<evidence type="ECO:0000313" key="1">
    <source>
        <dbReference type="EMBL" id="EEA91333.1"/>
    </source>
</evidence>
<dbReference type="RefSeq" id="WP_006720137.1">
    <property type="nucleotide sequence ID" value="NZ_CP085935.1"/>
</dbReference>
<dbReference type="Proteomes" id="UP000003560">
    <property type="component" value="Unassembled WGS sequence"/>
</dbReference>
<dbReference type="STRING" id="445975.COLSTE_00475"/>
<reference evidence="1 2" key="2">
    <citation type="submission" date="2008-10" db="EMBL/GenBank/DDBJ databases">
        <authorList>
            <person name="Fulton L."/>
            <person name="Clifton S."/>
            <person name="Fulton B."/>
            <person name="Xu J."/>
            <person name="Minx P."/>
            <person name="Pepin K.H."/>
            <person name="Johnson M."/>
            <person name="Thiruvilangam P."/>
            <person name="Bhonagiri V."/>
            <person name="Nash W.E."/>
            <person name="Mardis E.R."/>
            <person name="Wilson R.K."/>
        </authorList>
    </citation>
    <scope>NUCLEOTIDE SEQUENCE [LARGE SCALE GENOMIC DNA]</scope>
    <source>
        <strain evidence="1 2">DSM 13279</strain>
    </source>
</reference>
<evidence type="ECO:0000313" key="2">
    <source>
        <dbReference type="Proteomes" id="UP000003560"/>
    </source>
</evidence>
<comment type="caution">
    <text evidence="1">The sequence shown here is derived from an EMBL/GenBank/DDBJ whole genome shotgun (WGS) entry which is preliminary data.</text>
</comment>
<dbReference type="EMBL" id="ABXJ01000027">
    <property type="protein sequence ID" value="EEA91333.1"/>
    <property type="molecule type" value="Genomic_DNA"/>
</dbReference>
<dbReference type="AlphaFoldDB" id="B6G8T4"/>
<dbReference type="OrthoDB" id="122670at2"/>
<keyword evidence="2" id="KW-1185">Reference proteome</keyword>
<dbReference type="Pfam" id="PF13711">
    <property type="entry name" value="DUF4160"/>
    <property type="match status" value="1"/>
</dbReference>
<dbReference type="InterPro" id="IPR025427">
    <property type="entry name" value="DUF4160"/>
</dbReference>
<evidence type="ECO:0008006" key="3">
    <source>
        <dbReference type="Google" id="ProtNLM"/>
    </source>
</evidence>
<dbReference type="HOGENOM" id="CLU_162083_1_0_11"/>
<protein>
    <recommendedName>
        <fullName evidence="3">DUF4160 domain-containing protein</fullName>
    </recommendedName>
</protein>
<reference evidence="1 2" key="1">
    <citation type="submission" date="2008-10" db="EMBL/GenBank/DDBJ databases">
        <title>Draft genome sequence of Collinsella stercoris (DSM 13279).</title>
        <authorList>
            <person name="Sudarsanam P."/>
            <person name="Ley R."/>
            <person name="Guruge J."/>
            <person name="Turnbaugh P.J."/>
            <person name="Mahowald M."/>
            <person name="Liep D."/>
            <person name="Gordon J."/>
        </authorList>
    </citation>
    <scope>NUCLEOTIDE SEQUENCE [LARGE SCALE GENOMIC DNA]</scope>
    <source>
        <strain evidence="1 2">DSM 13279</strain>
    </source>
</reference>